<dbReference type="PANTHER" id="PTHR31845">
    <property type="entry name" value="FINGER DOMAIN PROTEIN, PUTATIVE-RELATED"/>
    <property type="match status" value="1"/>
</dbReference>
<dbReference type="PANTHER" id="PTHR31845:SF10">
    <property type="entry name" value="ZN(II)2CYS6 TRANSCRIPTION FACTOR (EUROFUNG)"/>
    <property type="match status" value="1"/>
</dbReference>
<dbReference type="PROSITE" id="PS00463">
    <property type="entry name" value="ZN2_CY6_FUNGAL_1"/>
    <property type="match status" value="1"/>
</dbReference>
<dbReference type="Pfam" id="PF00172">
    <property type="entry name" value="Zn_clus"/>
    <property type="match status" value="1"/>
</dbReference>
<dbReference type="InterPro" id="IPR051089">
    <property type="entry name" value="prtT"/>
</dbReference>
<evidence type="ECO:0000256" key="3">
    <source>
        <dbReference type="ARBA" id="ARBA00023015"/>
    </source>
</evidence>
<keyword evidence="4" id="KW-0238">DNA-binding</keyword>
<dbReference type="Gene3D" id="4.10.240.10">
    <property type="entry name" value="Zn(2)-C6 fungal-type DNA-binding domain"/>
    <property type="match status" value="1"/>
</dbReference>
<dbReference type="InterPro" id="IPR036864">
    <property type="entry name" value="Zn2-C6_fun-type_DNA-bd_sf"/>
</dbReference>
<gene>
    <name evidence="8" type="ORF">BJY01DRAFT_186259</name>
</gene>
<reference evidence="8 9" key="1">
    <citation type="submission" date="2024-07" db="EMBL/GenBank/DDBJ databases">
        <title>Section-level genome sequencing and comparative genomics of Aspergillus sections Usti and Cavernicolus.</title>
        <authorList>
            <consortium name="Lawrence Berkeley National Laboratory"/>
            <person name="Nybo J.L."/>
            <person name="Vesth T.C."/>
            <person name="Theobald S."/>
            <person name="Frisvad J.C."/>
            <person name="Larsen T.O."/>
            <person name="Kjaerboelling I."/>
            <person name="Rothschild-Mancinelli K."/>
            <person name="Lyhne E.K."/>
            <person name="Kogle M.E."/>
            <person name="Barry K."/>
            <person name="Clum A."/>
            <person name="Na H."/>
            <person name="Ledsgaard L."/>
            <person name="Lin J."/>
            <person name="Lipzen A."/>
            <person name="Kuo A."/>
            <person name="Riley R."/>
            <person name="Mondo S."/>
            <person name="Labutti K."/>
            <person name="Haridas S."/>
            <person name="Pangalinan J."/>
            <person name="Salamov A.A."/>
            <person name="Simmons B.A."/>
            <person name="Magnuson J.K."/>
            <person name="Chen J."/>
            <person name="Drula E."/>
            <person name="Henrissat B."/>
            <person name="Wiebenga A."/>
            <person name="Lubbers R.J."/>
            <person name="Gomes A.C."/>
            <person name="Makela M.R."/>
            <person name="Stajich J."/>
            <person name="Grigoriev I.V."/>
            <person name="Mortensen U.H."/>
            <person name="De Vries R.P."/>
            <person name="Baker S.E."/>
            <person name="Andersen M.R."/>
        </authorList>
    </citation>
    <scope>NUCLEOTIDE SEQUENCE [LARGE SCALE GENOMIC DNA]</scope>
    <source>
        <strain evidence="8 9">CBS 123904</strain>
    </source>
</reference>
<organism evidence="8 9">
    <name type="scientific">Aspergillus pseudoustus</name>
    <dbReference type="NCBI Taxonomy" id="1810923"/>
    <lineage>
        <taxon>Eukaryota</taxon>
        <taxon>Fungi</taxon>
        <taxon>Dikarya</taxon>
        <taxon>Ascomycota</taxon>
        <taxon>Pezizomycotina</taxon>
        <taxon>Eurotiomycetes</taxon>
        <taxon>Eurotiomycetidae</taxon>
        <taxon>Eurotiales</taxon>
        <taxon>Aspergillaceae</taxon>
        <taxon>Aspergillus</taxon>
        <taxon>Aspergillus subgen. Nidulantes</taxon>
    </lineage>
</organism>
<evidence type="ECO:0000256" key="5">
    <source>
        <dbReference type="ARBA" id="ARBA00023163"/>
    </source>
</evidence>
<evidence type="ECO:0000256" key="6">
    <source>
        <dbReference type="ARBA" id="ARBA00023242"/>
    </source>
</evidence>
<evidence type="ECO:0000313" key="8">
    <source>
        <dbReference type="EMBL" id="KAL2844550.1"/>
    </source>
</evidence>
<protein>
    <recommendedName>
        <fullName evidence="7">Zn(2)-C6 fungal-type domain-containing protein</fullName>
    </recommendedName>
</protein>
<dbReference type="Proteomes" id="UP001610446">
    <property type="component" value="Unassembled WGS sequence"/>
</dbReference>
<evidence type="ECO:0000256" key="4">
    <source>
        <dbReference type="ARBA" id="ARBA00023125"/>
    </source>
</evidence>
<keyword evidence="6" id="KW-0539">Nucleus</keyword>
<proteinExistence type="predicted"/>
<evidence type="ECO:0000259" key="7">
    <source>
        <dbReference type="PROSITE" id="PS50048"/>
    </source>
</evidence>
<dbReference type="CDD" id="cd00067">
    <property type="entry name" value="GAL4"/>
    <property type="match status" value="1"/>
</dbReference>
<evidence type="ECO:0000256" key="2">
    <source>
        <dbReference type="ARBA" id="ARBA00022833"/>
    </source>
</evidence>
<keyword evidence="5" id="KW-0804">Transcription</keyword>
<keyword evidence="3" id="KW-0805">Transcription regulation</keyword>
<name>A0ABR4JWZ8_9EURO</name>
<feature type="domain" description="Zn(2)-C6 fungal-type" evidence="7">
    <location>
        <begin position="20"/>
        <end position="51"/>
    </location>
</feature>
<evidence type="ECO:0000313" key="9">
    <source>
        <dbReference type="Proteomes" id="UP001610446"/>
    </source>
</evidence>
<keyword evidence="2" id="KW-0862">Zinc</keyword>
<sequence>MADPQHHPDMSSSLKKPTLACEKCRVLKVKCIRVEGEPCTKCKRSNSECIVPEPKQRTRPHRSKLRLVDLESKLTDILGLLGRPNASSSGDDGSTIPGFEFPDIDVHVGSDLEGWMSHDSPLDLDMVRALGPIEPIDMPPEAKNEISDTSETSEIEVEWAAELGLTPVVLQHLSDSFRGMSSYFPFMRLPENTPAAVLVSERPFLFLAAVTNGSSRYRQVQAALREKFKAVLSENLIIAGEKDLDLLQGLLVHLTWFHFYFNPRSPQTYRYLQIAISMAVDLVLDKILTEVLDGDAGLDDTYKREACRTYLGCYYISSVISTSSGKPNSLPFSADMLRAASALQRRREFDTDDLIYPLLQLQQFVDEICETYRLERQSSSCSRSCTHTERFALRLEEWWSSVPADLRRNALLINGYHATKIRIYEMGLVYNYGHARRPVTAACPDSTLLSASPGLINNLIKCTESTKSYLDLFLTIPETEYARLPFCIWYKVILALFVLYRLAVGVSEVPEWDVNLTLGTVDVERYLGLLADRLECLRMDSEVQNHNHKSLFTMLPEVIGSVRMSYAMAKGGGAMSALGPHPPHQPFAEAPALSARGRHRCPGMRNLSRAATAGSTEQPDLQSALTAEIQMIENELFWSDLLVADTFSSTGATSSTN</sequence>
<dbReference type="SMART" id="SM00066">
    <property type="entry name" value="GAL4"/>
    <property type="match status" value="1"/>
</dbReference>
<dbReference type="EMBL" id="JBFXLU010000079">
    <property type="protein sequence ID" value="KAL2844550.1"/>
    <property type="molecule type" value="Genomic_DNA"/>
</dbReference>
<comment type="caution">
    <text evidence="8">The sequence shown here is derived from an EMBL/GenBank/DDBJ whole genome shotgun (WGS) entry which is preliminary data.</text>
</comment>
<dbReference type="PROSITE" id="PS50048">
    <property type="entry name" value="ZN2_CY6_FUNGAL_2"/>
    <property type="match status" value="1"/>
</dbReference>
<comment type="subcellular location">
    <subcellularLocation>
        <location evidence="1">Nucleus</location>
    </subcellularLocation>
</comment>
<evidence type="ECO:0000256" key="1">
    <source>
        <dbReference type="ARBA" id="ARBA00004123"/>
    </source>
</evidence>
<accession>A0ABR4JWZ8</accession>
<dbReference type="CDD" id="cd12148">
    <property type="entry name" value="fungal_TF_MHR"/>
    <property type="match status" value="1"/>
</dbReference>
<dbReference type="SUPFAM" id="SSF57701">
    <property type="entry name" value="Zn2/Cys6 DNA-binding domain"/>
    <property type="match status" value="1"/>
</dbReference>
<dbReference type="InterPro" id="IPR001138">
    <property type="entry name" value="Zn2Cys6_DnaBD"/>
</dbReference>
<keyword evidence="9" id="KW-1185">Reference proteome</keyword>